<dbReference type="InterPro" id="IPR024983">
    <property type="entry name" value="CHAT_dom"/>
</dbReference>
<dbReference type="Pfam" id="PF12770">
    <property type="entry name" value="CHAT"/>
    <property type="match status" value="1"/>
</dbReference>
<evidence type="ECO:0000313" key="3">
    <source>
        <dbReference type="Proteomes" id="UP000676776"/>
    </source>
</evidence>
<dbReference type="Gene3D" id="1.25.40.10">
    <property type="entry name" value="Tetratricopeptide repeat domain"/>
    <property type="match status" value="3"/>
</dbReference>
<evidence type="ECO:0000313" key="2">
    <source>
        <dbReference type="EMBL" id="MBO3116811.1"/>
    </source>
</evidence>
<dbReference type="PANTHER" id="PTHR10098">
    <property type="entry name" value="RAPSYN-RELATED"/>
    <property type="match status" value="1"/>
</dbReference>
<dbReference type="InterPro" id="IPR019734">
    <property type="entry name" value="TPR_rpt"/>
</dbReference>
<dbReference type="RefSeq" id="WP_208154179.1">
    <property type="nucleotide sequence ID" value="NZ_JAGEVF010000006.1"/>
</dbReference>
<proteinExistence type="predicted"/>
<reference evidence="2 3" key="1">
    <citation type="submission" date="2021-03" db="EMBL/GenBank/DDBJ databases">
        <title>Winogradskyella sp. nov., isolated from costal sediment.</title>
        <authorList>
            <person name="Gao C."/>
        </authorList>
    </citation>
    <scope>NUCLEOTIDE SEQUENCE [LARGE SCALE GENOMIC DNA]</scope>
    <source>
        <strain evidence="2 3">DF17</strain>
    </source>
</reference>
<dbReference type="SUPFAM" id="SSF81901">
    <property type="entry name" value="HCP-like"/>
    <property type="match status" value="1"/>
</dbReference>
<dbReference type="Proteomes" id="UP000676776">
    <property type="component" value="Unassembled WGS sequence"/>
</dbReference>
<name>A0ABS3T239_9FLAO</name>
<accession>A0ABS3T239</accession>
<comment type="caution">
    <text evidence="2">The sequence shown here is derived from an EMBL/GenBank/DDBJ whole genome shotgun (WGS) entry which is preliminary data.</text>
</comment>
<protein>
    <submittedName>
        <fullName evidence="2">CHAT domain-containing protein</fullName>
    </submittedName>
</protein>
<keyword evidence="3" id="KW-1185">Reference proteome</keyword>
<dbReference type="SUPFAM" id="SSF48452">
    <property type="entry name" value="TPR-like"/>
    <property type="match status" value="2"/>
</dbReference>
<gene>
    <name evidence="2" type="ORF">J4050_08635</name>
</gene>
<dbReference type="EMBL" id="JAGEVF010000006">
    <property type="protein sequence ID" value="MBO3116811.1"/>
    <property type="molecule type" value="Genomic_DNA"/>
</dbReference>
<feature type="domain" description="CHAT" evidence="1">
    <location>
        <begin position="777"/>
        <end position="1111"/>
    </location>
</feature>
<sequence length="1113" mass="127503">MLNKQLVLLSAVFLFKISLITSQDLKRGQWEGYYQSGLNYLEMDSIQQAYKPIRKSFEIASKYFRKKEKHGKSLLAYYEVNLKSRSIKTIDSLKLDAQIVDFSKSLKPSQRLKYSEEIIELAKLSLNFQQSKKARHLYQERLDVLRKERDTLDLNYATTLYGLSSSFIKNSKNKKRIERYLLQSLDIIKSKDPFSALNEIQIYKSLVELYIATGDDEKAKANIRDLLNHVEKVNGKKSMEYAVALKDIGGLYYSIKNLSKVYDYEKQASEAFEAIDSTTNMGYLAANYYLAIVEEESNNYAEAINMYKSVQNVFVANENTENPIYARVLGRIAINYDKSGDYANAIKYFDASLELPNITQETLSKRLMDKAFFYQNMGRYDKSKETYEKAKKVMVKALGEDHPEYAKLLANMGKLFFAQGKFDEALKYTKSGLDIIVRFEEKRDGQWHNFHSWILDDYSATLFELGETDTAIALMKENLAYCETHNKSKDEAYYNMQQSLAKAYNLTHQFAEAKPFIDSATDSIRLILGEDHEDYGQFLKIKSATYFGLQELDKGVNYLSASNDVFINQIDKIFRFSSEDEQKIFLKTISKNFNTMQSLVFLDNIENKELNALNLNNQLILKGLLLNNSKGVFVDLKRLKNHSINKKIRNYKNSKKQLAAVLTESISQRRFNVDSLRQIINASESELVQIHSELFSESQTLVRNWKDIQAKLRNDEVVIEFSHYNPVINGKPTNAIKYVAYVFNSKSIYPKAIALCNQSEINAAITRKTEDQIYNSEELYNMIWKPLESELKNMKTVYYSPSGLLNQISLAALKNKNEPIIRDKQLVQMSSTHKLIESRDDFNIESSLLIGGVTYDYTENGIRENGEDLKNIDSDVYSYALSKSRGTKSRGESWTFLEGTVEEIENLNTLLTSSGVSVSLLSKDNATEDAFKGLDGKSPNLIHIATHGYFYENNNSDISKQTNLSLEDQYRLAEDPLLRSGLIFAGANYAWRNNKKPKNQIEDGILTALEISNLDLSSTELVILSACKTGLGDIDGSEGVYGLQRGFKKAGVNRLIMSLWEVPDNETSEFMTKFYRNWLDSRSVRKAFVETQRQMASIYNDAPSKWAAFVLFE</sequence>
<dbReference type="InterPro" id="IPR011990">
    <property type="entry name" value="TPR-like_helical_dom_sf"/>
</dbReference>
<evidence type="ECO:0000259" key="1">
    <source>
        <dbReference type="Pfam" id="PF12770"/>
    </source>
</evidence>
<dbReference type="SMART" id="SM00028">
    <property type="entry name" value="TPR"/>
    <property type="match status" value="5"/>
</dbReference>
<dbReference type="Pfam" id="PF13424">
    <property type="entry name" value="TPR_12"/>
    <property type="match status" value="2"/>
</dbReference>
<organism evidence="2 3">
    <name type="scientific">Winogradskyella pelagia</name>
    <dbReference type="NCBI Taxonomy" id="2819984"/>
    <lineage>
        <taxon>Bacteria</taxon>
        <taxon>Pseudomonadati</taxon>
        <taxon>Bacteroidota</taxon>
        <taxon>Flavobacteriia</taxon>
        <taxon>Flavobacteriales</taxon>
        <taxon>Flavobacteriaceae</taxon>
        <taxon>Winogradskyella</taxon>
    </lineage>
</organism>